<evidence type="ECO:0000313" key="1">
    <source>
        <dbReference type="EMBL" id="RXJ84393.1"/>
    </source>
</evidence>
<sequence>MPKKSINKGKVLTLLLVGSYKKFDTNEYVQLLADEYIKQGIQVIFEEQNFLFSNFTPDVVHIQWPESIYRWKNLIAMDDLALKFIENRLKWYKTNNTKFIYTVHNLQPHDNSIKFDNDIYTLFLKYADIIVHHGKNSIDQIKQKYKETINSNHIVAPHGAYKNEVLPSKDSILEKYTLPKNKIIFTNFGLQRSYKGRDFNIEVFKNLNLSDICYFCVGMLVGDSKPFEITQEELCHKQLYKKIPSNEVPEIISATDIFFLGHSSGLNSGLISLAISYSKPIIFPNIGNFEEQTKGFNFYETYEVGNIESAKIAINKMLVKIKQNQILDNKTWLDKNSWEKHVNIILKELNKE</sequence>
<dbReference type="SUPFAM" id="SSF53756">
    <property type="entry name" value="UDP-Glycosyltransferase/glycogen phosphorylase"/>
    <property type="match status" value="1"/>
</dbReference>
<dbReference type="AlphaFoldDB" id="A0A4Q0ZDF1"/>
<name>A0A4Q0ZDF1_9BACT</name>
<protein>
    <recommendedName>
        <fullName evidence="3">Glycosyltransferase, family 1</fullName>
    </recommendedName>
</protein>
<gene>
    <name evidence="1" type="ORF">CRU90_05855</name>
</gene>
<proteinExistence type="predicted"/>
<comment type="caution">
    <text evidence="1">The sequence shown here is derived from an EMBL/GenBank/DDBJ whole genome shotgun (WGS) entry which is preliminary data.</text>
</comment>
<dbReference type="Proteomes" id="UP000290870">
    <property type="component" value="Unassembled WGS sequence"/>
</dbReference>
<evidence type="ECO:0008006" key="3">
    <source>
        <dbReference type="Google" id="ProtNLM"/>
    </source>
</evidence>
<dbReference type="EMBL" id="PDJZ01000005">
    <property type="protein sequence ID" value="RXJ84393.1"/>
    <property type="molecule type" value="Genomic_DNA"/>
</dbReference>
<evidence type="ECO:0000313" key="2">
    <source>
        <dbReference type="Proteomes" id="UP000290870"/>
    </source>
</evidence>
<accession>A0A4Q0ZDF1</accession>
<organism evidence="1 2">
    <name type="scientific">Arcobacter cloacae</name>
    <dbReference type="NCBI Taxonomy" id="1054034"/>
    <lineage>
        <taxon>Bacteria</taxon>
        <taxon>Pseudomonadati</taxon>
        <taxon>Campylobacterota</taxon>
        <taxon>Epsilonproteobacteria</taxon>
        <taxon>Campylobacterales</taxon>
        <taxon>Arcobacteraceae</taxon>
        <taxon>Arcobacter</taxon>
    </lineage>
</organism>
<dbReference type="Gene3D" id="3.40.50.2000">
    <property type="entry name" value="Glycogen Phosphorylase B"/>
    <property type="match status" value="2"/>
</dbReference>
<reference evidence="1 2" key="1">
    <citation type="submission" date="2017-10" db="EMBL/GenBank/DDBJ databases">
        <title>Genomics of the genus Arcobacter.</title>
        <authorList>
            <person name="Perez-Cataluna A."/>
            <person name="Figueras M.J."/>
        </authorList>
    </citation>
    <scope>NUCLEOTIDE SEQUENCE [LARGE SCALE GENOMIC DNA]</scope>
    <source>
        <strain evidence="1 2">F26</strain>
    </source>
</reference>